<name>A0ABM7FH59_9ACTN</name>
<evidence type="ECO:0000313" key="2">
    <source>
        <dbReference type="Proteomes" id="UP001321542"/>
    </source>
</evidence>
<reference evidence="1 2" key="1">
    <citation type="journal article" date="2010" name="ChemBioChem">
        <title>Cloning and characterization of the biosynthetic gene cluster of 16-membered macrolide antibiotic FD-891: involvement of a dual functional cytochrome P450 monooxygenase catalyzing epoxidation and hydroxylation.</title>
        <authorList>
            <person name="Kudo F."/>
            <person name="Motegi A."/>
            <person name="Mizoue K."/>
            <person name="Eguchi T."/>
        </authorList>
    </citation>
    <scope>NUCLEOTIDE SEQUENCE [LARGE SCALE GENOMIC DNA]</scope>
    <source>
        <strain evidence="1 2">A-8890</strain>
    </source>
</reference>
<gene>
    <name evidence="1" type="ORF">SGFS_070360</name>
</gene>
<sequence>MLADETPVLVHNSNCDVAGRELWQLTKEGSTKLLKGGPFKTTFYKSASDGTWWTPDVTGHGESAFKVYRETSKGLEWISDADKYGDYMPDKWKGDTGKFIPNSNLRGVKR</sequence>
<organism evidence="1 2">
    <name type="scientific">Streptomyces graminofaciens</name>
    <dbReference type="NCBI Taxonomy" id="68212"/>
    <lineage>
        <taxon>Bacteria</taxon>
        <taxon>Bacillati</taxon>
        <taxon>Actinomycetota</taxon>
        <taxon>Actinomycetes</taxon>
        <taxon>Kitasatosporales</taxon>
        <taxon>Streptomycetaceae</taxon>
        <taxon>Streptomyces</taxon>
    </lineage>
</organism>
<evidence type="ECO:0000313" key="1">
    <source>
        <dbReference type="EMBL" id="BBC35742.1"/>
    </source>
</evidence>
<dbReference type="RefSeq" id="WP_286256088.1">
    <property type="nucleotide sequence ID" value="NZ_AP018448.1"/>
</dbReference>
<proteinExistence type="predicted"/>
<accession>A0ABM7FH59</accession>
<dbReference type="Proteomes" id="UP001321542">
    <property type="component" value="Chromosome"/>
</dbReference>
<protein>
    <submittedName>
        <fullName evidence="1">Intein C-terminal splicing region/intein N-terminal splicing region/RHS repeat-associated core domain-containing protein</fullName>
    </submittedName>
</protein>
<dbReference type="EMBL" id="AP018448">
    <property type="protein sequence ID" value="BBC35742.1"/>
    <property type="molecule type" value="Genomic_DNA"/>
</dbReference>
<reference evidence="1 2" key="2">
    <citation type="journal article" date="2023" name="ChemBioChem">
        <title>Acyltransferase Domain Exchange between Two Independent Type I Polyketide Synthases in the Same Producer Strain of Macrolide Antibiotics.</title>
        <authorList>
            <person name="Kudo F."/>
            <person name="Kishikawa K."/>
            <person name="Tsuboi K."/>
            <person name="Kido T."/>
            <person name="Usui T."/>
            <person name="Hashimoto J."/>
            <person name="Shin-Ya K."/>
            <person name="Miyanaga A."/>
            <person name="Eguchi T."/>
        </authorList>
    </citation>
    <scope>NUCLEOTIDE SEQUENCE [LARGE SCALE GENOMIC DNA]</scope>
    <source>
        <strain evidence="1 2">A-8890</strain>
    </source>
</reference>
<keyword evidence="2" id="KW-1185">Reference proteome</keyword>